<protein>
    <submittedName>
        <fullName evidence="4">Glycosyltransferase YtcC</fullName>
        <ecNumber evidence="4">2.4.-.-</ecNumber>
    </submittedName>
</protein>
<organism evidence="4 5">
    <name type="scientific">Bacillus methanolicus (strain MGA3 / ATCC 53907)</name>
    <dbReference type="NCBI Taxonomy" id="796606"/>
    <lineage>
        <taxon>Bacteria</taxon>
        <taxon>Bacillati</taxon>
        <taxon>Bacillota</taxon>
        <taxon>Bacilli</taxon>
        <taxon>Bacillales</taxon>
        <taxon>Bacillaceae</taxon>
        <taxon>Bacillus</taxon>
    </lineage>
</organism>
<feature type="domain" description="Glycosyltransferase subfamily 4-like N-terminal" evidence="3">
    <location>
        <begin position="12"/>
        <end position="143"/>
    </location>
</feature>
<dbReference type="AlphaFoldDB" id="A0A068LNW0"/>
<proteinExistence type="inferred from homology"/>
<gene>
    <name evidence="4" type="primary">ytcC</name>
    <name evidence="4" type="ORF">BMMGA3_04885</name>
</gene>
<dbReference type="InterPro" id="IPR001296">
    <property type="entry name" value="Glyco_trans_1"/>
</dbReference>
<evidence type="ECO:0000313" key="5">
    <source>
        <dbReference type="Proteomes" id="UP000027602"/>
    </source>
</evidence>
<evidence type="ECO:0000256" key="1">
    <source>
        <dbReference type="ARBA" id="ARBA00009481"/>
    </source>
</evidence>
<dbReference type="CDD" id="cd03801">
    <property type="entry name" value="GT4_PimA-like"/>
    <property type="match status" value="1"/>
</dbReference>
<keyword evidence="5" id="KW-1185">Reference proteome</keyword>
<keyword evidence="4" id="KW-0328">Glycosyltransferase</keyword>
<dbReference type="SUPFAM" id="SSF53756">
    <property type="entry name" value="UDP-Glycosyltransferase/glycogen phosphorylase"/>
    <property type="match status" value="1"/>
</dbReference>
<comment type="similarity">
    <text evidence="1">Belongs to the glycosyltransferase group 1 family. Glycosyltransferase 4 subfamily.</text>
</comment>
<dbReference type="HOGENOM" id="CLU_009583_38_2_9"/>
<accession>A0A068LNW0</accession>
<dbReference type="GO" id="GO:0016757">
    <property type="term" value="F:glycosyltransferase activity"/>
    <property type="evidence" value="ECO:0007669"/>
    <property type="project" value="UniProtKB-KW"/>
</dbReference>
<dbReference type="PANTHER" id="PTHR12526:SF638">
    <property type="entry name" value="SPORE COAT PROTEIN SA"/>
    <property type="match status" value="1"/>
</dbReference>
<evidence type="ECO:0000313" key="4">
    <source>
        <dbReference type="EMBL" id="AIE59409.1"/>
    </source>
</evidence>
<dbReference type="InterPro" id="IPR028098">
    <property type="entry name" value="Glyco_trans_4-like_N"/>
</dbReference>
<evidence type="ECO:0000259" key="3">
    <source>
        <dbReference type="Pfam" id="PF13439"/>
    </source>
</evidence>
<sequence>MMIDGLVPFFAKNHSLTVFSISDPELPDRERMDNVEYIRFPRTNYRLMVAEELRNHQFDIIHVFNRPKNVNLYKMSSPHSKIVLSLHNDMFSEKKISRIDGEEAIEQAAQITAVSDYIKKTVVNRFPRAESKLSVLYSGVDLESFKPVWTEEGESKRKELRDKYGIQDKKVILFVGRLSKTKGPHLLIQAMEELAGKHNDAVLVIVGGKWFSDNRINGYVNMLYDLAKPLEDHIIFTKYIPSSDIPDMFLMADVFICSSQWNEPLARVHYEAMAAGIPVITTNRGGNAEVVIHGFNGFLINHYQNPNHFAKAVDYIFSNQGHAQLMAQTGRKLIELNFCFQHVYERLEKVYNQALKEE</sequence>
<dbReference type="eggNOG" id="COG0438">
    <property type="taxonomic scope" value="Bacteria"/>
</dbReference>
<dbReference type="OrthoDB" id="139410at2"/>
<dbReference type="Pfam" id="PF13439">
    <property type="entry name" value="Glyco_transf_4"/>
    <property type="match status" value="1"/>
</dbReference>
<name>A0A068LNW0_BACMM</name>
<keyword evidence="4" id="KW-0808">Transferase</keyword>
<dbReference type="STRING" id="796606.BMMGA3_04885"/>
<evidence type="ECO:0000259" key="2">
    <source>
        <dbReference type="Pfam" id="PF00534"/>
    </source>
</evidence>
<dbReference type="EC" id="2.4.-.-" evidence="4"/>
<dbReference type="KEGG" id="bmet:BMMGA3_04885"/>
<reference evidence="4 5" key="1">
    <citation type="journal article" date="2015" name="BMC Genomics">
        <title>Transcriptome analysis of thermophilic methylotrophic Bacillus methanolicus MGA3 using RNA-sequencing provides detailed insights into its previously uncharted transcriptional landscape.</title>
        <authorList>
            <person name="Irla M."/>
            <person name="Neshat A."/>
            <person name="Brautaset T."/>
            <person name="Ruckert C."/>
            <person name="Kalinowski J."/>
            <person name="Wendisch V.F."/>
        </authorList>
    </citation>
    <scope>NUCLEOTIDE SEQUENCE [LARGE SCALE GENOMIC DNA]</scope>
    <source>
        <strain evidence="5">MGA3 / ATCC 53907</strain>
    </source>
</reference>
<dbReference type="EMBL" id="CP007739">
    <property type="protein sequence ID" value="AIE59409.1"/>
    <property type="molecule type" value="Genomic_DNA"/>
</dbReference>
<dbReference type="Proteomes" id="UP000027602">
    <property type="component" value="Chromosome"/>
</dbReference>
<dbReference type="PANTHER" id="PTHR12526">
    <property type="entry name" value="GLYCOSYLTRANSFERASE"/>
    <property type="match status" value="1"/>
</dbReference>
<dbReference type="Pfam" id="PF00534">
    <property type="entry name" value="Glycos_transf_1"/>
    <property type="match status" value="1"/>
</dbReference>
<dbReference type="Gene3D" id="3.40.50.2000">
    <property type="entry name" value="Glycogen Phosphorylase B"/>
    <property type="match status" value="2"/>
</dbReference>
<feature type="domain" description="Glycosyl transferase family 1" evidence="2">
    <location>
        <begin position="157"/>
        <end position="332"/>
    </location>
</feature>